<dbReference type="AlphaFoldDB" id="A0A1M7JU72"/>
<name>A0A1M7JU72_9ACTN</name>
<evidence type="ECO:0000313" key="3">
    <source>
        <dbReference type="EMBL" id="SHM56283.1"/>
    </source>
</evidence>
<feature type="signal peptide" evidence="2">
    <location>
        <begin position="1"/>
        <end position="20"/>
    </location>
</feature>
<evidence type="ECO:0000256" key="1">
    <source>
        <dbReference type="SAM" id="MobiDB-lite"/>
    </source>
</evidence>
<dbReference type="RefSeq" id="WP_073251624.1">
    <property type="nucleotide sequence ID" value="NZ_FRCS01000001.1"/>
</dbReference>
<feature type="region of interest" description="Disordered" evidence="1">
    <location>
        <begin position="31"/>
        <end position="66"/>
    </location>
</feature>
<keyword evidence="2" id="KW-0732">Signal</keyword>
<reference evidence="3 4" key="1">
    <citation type="submission" date="2016-11" db="EMBL/GenBank/DDBJ databases">
        <authorList>
            <person name="Jaros S."/>
            <person name="Januszkiewicz K."/>
            <person name="Wedrychowicz H."/>
        </authorList>
    </citation>
    <scope>NUCLEOTIDE SEQUENCE [LARGE SCALE GENOMIC DNA]</scope>
    <source>
        <strain evidence="3 4">DSM 46144</strain>
    </source>
</reference>
<feature type="compositionally biased region" description="Low complexity" evidence="1">
    <location>
        <begin position="34"/>
        <end position="55"/>
    </location>
</feature>
<dbReference type="Pfam" id="PF12079">
    <property type="entry name" value="DUF3558"/>
    <property type="match status" value="1"/>
</dbReference>
<dbReference type="InterPro" id="IPR024520">
    <property type="entry name" value="DUF3558"/>
</dbReference>
<sequence>MTARTVRVLLAATAATGLFALTACGSIDVSTDDAAPSPRPTTSAASASPTVEPTTDTAADSGEVPNPCELLTPADVNALTSREITQVDRGDADSGPTRTCQWQLEEGVLAVFLSPTSADDFAVRDPDAIDVDGVGDEAYTSAGHLFVRSGDLLVDVYATGAGDEAGDQTVATATAEKIISQL</sequence>
<evidence type="ECO:0008006" key="5">
    <source>
        <dbReference type="Google" id="ProtNLM"/>
    </source>
</evidence>
<feature type="chain" id="PRO_5038443487" description="DUF3558 domain-containing protein" evidence="2">
    <location>
        <begin position="21"/>
        <end position="182"/>
    </location>
</feature>
<dbReference type="EMBL" id="FRCS01000001">
    <property type="protein sequence ID" value="SHM56283.1"/>
    <property type="molecule type" value="Genomic_DNA"/>
</dbReference>
<gene>
    <name evidence="3" type="ORF">SAMN05443668_101901</name>
</gene>
<evidence type="ECO:0000256" key="2">
    <source>
        <dbReference type="SAM" id="SignalP"/>
    </source>
</evidence>
<keyword evidence="4" id="KW-1185">Reference proteome</keyword>
<protein>
    <recommendedName>
        <fullName evidence="5">DUF3558 domain-containing protein</fullName>
    </recommendedName>
</protein>
<proteinExistence type="predicted"/>
<accession>A0A1M7JU72</accession>
<dbReference type="PROSITE" id="PS51257">
    <property type="entry name" value="PROKAR_LIPOPROTEIN"/>
    <property type="match status" value="1"/>
</dbReference>
<dbReference type="OrthoDB" id="4762636at2"/>
<evidence type="ECO:0000313" key="4">
    <source>
        <dbReference type="Proteomes" id="UP000184440"/>
    </source>
</evidence>
<organism evidence="3 4">
    <name type="scientific">Cryptosporangium aurantiacum</name>
    <dbReference type="NCBI Taxonomy" id="134849"/>
    <lineage>
        <taxon>Bacteria</taxon>
        <taxon>Bacillati</taxon>
        <taxon>Actinomycetota</taxon>
        <taxon>Actinomycetes</taxon>
        <taxon>Cryptosporangiales</taxon>
        <taxon>Cryptosporangiaceae</taxon>
        <taxon>Cryptosporangium</taxon>
    </lineage>
</organism>
<dbReference type="Proteomes" id="UP000184440">
    <property type="component" value="Unassembled WGS sequence"/>
</dbReference>